<dbReference type="AlphaFoldDB" id="A0A9W7YC24"/>
<dbReference type="Proteomes" id="UP001143981">
    <property type="component" value="Unassembled WGS sequence"/>
</dbReference>
<accession>A0A9W7YC24</accession>
<dbReference type="InterPro" id="IPR026797">
    <property type="entry name" value="HAUS_6"/>
</dbReference>
<protein>
    <recommendedName>
        <fullName evidence="1">HAUS augmin-like complex subunit 6 N-terminal domain-containing protein</fullName>
    </recommendedName>
</protein>
<feature type="domain" description="HAUS augmin-like complex subunit 6 N-terminal" evidence="1">
    <location>
        <begin position="8"/>
        <end position="211"/>
    </location>
</feature>
<dbReference type="GO" id="GO:0070652">
    <property type="term" value="C:HAUS complex"/>
    <property type="evidence" value="ECO:0007669"/>
    <property type="project" value="InterPro"/>
</dbReference>
<comment type="caution">
    <text evidence="2">The sequence shown here is derived from an EMBL/GenBank/DDBJ whole genome shotgun (WGS) entry which is preliminary data.</text>
</comment>
<evidence type="ECO:0000259" key="1">
    <source>
        <dbReference type="Pfam" id="PF14661"/>
    </source>
</evidence>
<dbReference type="GO" id="GO:0051225">
    <property type="term" value="P:spindle assembly"/>
    <property type="evidence" value="ECO:0007669"/>
    <property type="project" value="InterPro"/>
</dbReference>
<dbReference type="OrthoDB" id="5575722at2759"/>
<dbReference type="EMBL" id="JANBOI010000006">
    <property type="protein sequence ID" value="KAJ1735986.1"/>
    <property type="molecule type" value="Genomic_DNA"/>
</dbReference>
<dbReference type="PANTHER" id="PTHR16151:SF2">
    <property type="entry name" value="HAUS AUGMIN-LIKE COMPLEX SUBUNIT 6"/>
    <property type="match status" value="1"/>
</dbReference>
<sequence length="419" mass="46621">MDARRDEFWRALLAMGFAPQTAATGTYSGVELDARVFERGVYHTKAAELVLQFLLTLLDRDRFRREFFDCWPIGDPKQAREFRSRAFKWVEELRHASVERADGWWPVDVPVRRSFMDECRGARFEEVLWSLAQFVAQSLLRKGGDWSSHIKHPLMPRSKLDSATVDGARARYARRTRDRQAAQSVWRQTAERLKQQAGSAEEQKTQVHEAFRACRKRLAADVVGAQVPEVDCSAADVELILADAVREAKQLWAASAGWVESMAPAIDMVEMVADSRANSVRLDATRQLRLAPPPVLANQWTQWLASRSATPFRGPKVDLQVLARMASACVGALRGSIDAGSTDIVLDVAPGGVESSRNGPLADGSNGSDASLCRLDDVIAQQDARIARLKRVRAQLGDQRSAVAQLTQHAGHQRHVSDD</sequence>
<dbReference type="GO" id="GO:1990498">
    <property type="term" value="C:mitotic spindle microtubule"/>
    <property type="evidence" value="ECO:0007669"/>
    <property type="project" value="TreeGrafter"/>
</dbReference>
<dbReference type="PANTHER" id="PTHR16151">
    <property type="entry name" value="HAUS AUGMIN-LIKE COMPLEX SUBUNIT 6"/>
    <property type="match status" value="1"/>
</dbReference>
<proteinExistence type="predicted"/>
<name>A0A9W7YC24_9FUNG</name>
<reference evidence="2" key="1">
    <citation type="submission" date="2022-07" db="EMBL/GenBank/DDBJ databases">
        <title>Phylogenomic reconstructions and comparative analyses of Kickxellomycotina fungi.</title>
        <authorList>
            <person name="Reynolds N.K."/>
            <person name="Stajich J.E."/>
            <person name="Barry K."/>
            <person name="Grigoriev I.V."/>
            <person name="Crous P."/>
            <person name="Smith M.E."/>
        </authorList>
    </citation>
    <scope>NUCLEOTIDE SEQUENCE</scope>
    <source>
        <strain evidence="2">BCRC 34381</strain>
    </source>
</reference>
<gene>
    <name evidence="2" type="ORF">LPJ61_000245</name>
</gene>
<organism evidence="2 3">
    <name type="scientific">Coemansia biformis</name>
    <dbReference type="NCBI Taxonomy" id="1286918"/>
    <lineage>
        <taxon>Eukaryota</taxon>
        <taxon>Fungi</taxon>
        <taxon>Fungi incertae sedis</taxon>
        <taxon>Zoopagomycota</taxon>
        <taxon>Kickxellomycotina</taxon>
        <taxon>Kickxellomycetes</taxon>
        <taxon>Kickxellales</taxon>
        <taxon>Kickxellaceae</taxon>
        <taxon>Coemansia</taxon>
    </lineage>
</organism>
<dbReference type="GO" id="GO:0008017">
    <property type="term" value="F:microtubule binding"/>
    <property type="evidence" value="ECO:0007669"/>
    <property type="project" value="TreeGrafter"/>
</dbReference>
<keyword evidence="3" id="KW-1185">Reference proteome</keyword>
<dbReference type="Pfam" id="PF14661">
    <property type="entry name" value="HAUS6_N"/>
    <property type="match status" value="1"/>
</dbReference>
<evidence type="ECO:0000313" key="2">
    <source>
        <dbReference type="EMBL" id="KAJ1735986.1"/>
    </source>
</evidence>
<dbReference type="InterPro" id="IPR028163">
    <property type="entry name" value="HAUS_6_N"/>
</dbReference>
<evidence type="ECO:0000313" key="3">
    <source>
        <dbReference type="Proteomes" id="UP001143981"/>
    </source>
</evidence>